<evidence type="ECO:0000313" key="1">
    <source>
        <dbReference type="EMBL" id="KAJ8625245.1"/>
    </source>
</evidence>
<proteinExistence type="predicted"/>
<dbReference type="EMBL" id="CM056819">
    <property type="protein sequence ID" value="KAJ8625245.1"/>
    <property type="molecule type" value="Genomic_DNA"/>
</dbReference>
<gene>
    <name evidence="1" type="ORF">MRB53_033775</name>
</gene>
<accession>A0ACC2KVR3</accession>
<evidence type="ECO:0000313" key="2">
    <source>
        <dbReference type="Proteomes" id="UP001234297"/>
    </source>
</evidence>
<name>A0ACC2KVR3_PERAE</name>
<dbReference type="Proteomes" id="UP001234297">
    <property type="component" value="Chromosome 11"/>
</dbReference>
<protein>
    <submittedName>
        <fullName evidence="1">Uncharacterized protein</fullName>
    </submittedName>
</protein>
<keyword evidence="2" id="KW-1185">Reference proteome</keyword>
<reference evidence="1 2" key="1">
    <citation type="journal article" date="2022" name="Hortic Res">
        <title>A haplotype resolved chromosomal level avocado genome allows analysis of novel avocado genes.</title>
        <authorList>
            <person name="Nath O."/>
            <person name="Fletcher S.J."/>
            <person name="Hayward A."/>
            <person name="Shaw L.M."/>
            <person name="Masouleh A.K."/>
            <person name="Furtado A."/>
            <person name="Henry R.J."/>
            <person name="Mitter N."/>
        </authorList>
    </citation>
    <scope>NUCLEOTIDE SEQUENCE [LARGE SCALE GENOMIC DNA]</scope>
    <source>
        <strain evidence="2">cv. Hass</strain>
    </source>
</reference>
<sequence length="485" mass="54904">MEPPWTMVLYETYGTPLSNIRLLPLFLSSCHGMPLAPNIFPSRGSKESDTGCLNSGGTCKNIATNTAGNYSSAGRDSNTSSFSFTEELRPTTISKPLEKPSGSYATPSNWRPTSVLPVYPIPEDIKHVIEKDQIPQVLKKDASPSNYVDYFAALLYAKDYYMEIGRHECNKEEEKVYVEFDMDSIPERRPFLLAKDYVYARRSGTTVNPFQGFLSRVDKSNLLLAEFGKDFHAQHSLTNKYDVWFDFNRVCLKRSHQGIAAAVDPSFRSIVFPERVPRSRRQIPIFTSSFNRDFDQVEMSSVVNQISSLKGPPPCLIVESSPPRSHGIIVEAILQIYRTFEESQILIVALQNHTCDSLIIRLKKEIPDSEMFRANAAFREHDEVPKDVLSSSSFRLHCHDIYAGHFSHIFVVDACCATEPGTMVTLANLADESTAVVLTGSSEHYARWVRSNIARANGLRRSYFKRLLESEPYKCRDPGFVEYLW</sequence>
<comment type="caution">
    <text evidence="1">The sequence shown here is derived from an EMBL/GenBank/DDBJ whole genome shotgun (WGS) entry which is preliminary data.</text>
</comment>
<organism evidence="1 2">
    <name type="scientific">Persea americana</name>
    <name type="common">Avocado</name>
    <dbReference type="NCBI Taxonomy" id="3435"/>
    <lineage>
        <taxon>Eukaryota</taxon>
        <taxon>Viridiplantae</taxon>
        <taxon>Streptophyta</taxon>
        <taxon>Embryophyta</taxon>
        <taxon>Tracheophyta</taxon>
        <taxon>Spermatophyta</taxon>
        <taxon>Magnoliopsida</taxon>
        <taxon>Magnoliidae</taxon>
        <taxon>Laurales</taxon>
        <taxon>Lauraceae</taxon>
        <taxon>Persea</taxon>
    </lineage>
</organism>